<dbReference type="EMBL" id="BARU01028418">
    <property type="protein sequence ID" value="GAH70365.1"/>
    <property type="molecule type" value="Genomic_DNA"/>
</dbReference>
<comment type="caution">
    <text evidence="1">The sequence shown here is derived from an EMBL/GenBank/DDBJ whole genome shotgun (WGS) entry which is preliminary data.</text>
</comment>
<evidence type="ECO:0000313" key="1">
    <source>
        <dbReference type="EMBL" id="GAH70365.1"/>
    </source>
</evidence>
<name>X1IM86_9ZZZZ</name>
<accession>X1IM86</accession>
<gene>
    <name evidence="1" type="ORF">S03H2_45354</name>
</gene>
<organism evidence="1">
    <name type="scientific">marine sediment metagenome</name>
    <dbReference type="NCBI Taxonomy" id="412755"/>
    <lineage>
        <taxon>unclassified sequences</taxon>
        <taxon>metagenomes</taxon>
        <taxon>ecological metagenomes</taxon>
    </lineage>
</organism>
<proteinExistence type="predicted"/>
<sequence>MSRYDYMQSRKIWAKDRPFYAIIMAAMSRADTDNLALLVDAFPHVFTELRQRYTAPGGWLPEDEECPLAVLEAMEKAELCP</sequence>
<reference evidence="1" key="1">
    <citation type="journal article" date="2014" name="Front. Microbiol.">
        <title>High frequency of phylogenetically diverse reductive dehalogenase-homologous genes in deep subseafloor sedimentary metagenomes.</title>
        <authorList>
            <person name="Kawai M."/>
            <person name="Futagami T."/>
            <person name="Toyoda A."/>
            <person name="Takaki Y."/>
            <person name="Nishi S."/>
            <person name="Hori S."/>
            <person name="Arai W."/>
            <person name="Tsubouchi T."/>
            <person name="Morono Y."/>
            <person name="Uchiyama I."/>
            <person name="Ito T."/>
            <person name="Fujiyama A."/>
            <person name="Inagaki F."/>
            <person name="Takami H."/>
        </authorList>
    </citation>
    <scope>NUCLEOTIDE SEQUENCE</scope>
    <source>
        <strain evidence="1">Expedition CK06-06</strain>
    </source>
</reference>
<protein>
    <submittedName>
        <fullName evidence="1">Uncharacterized protein</fullName>
    </submittedName>
</protein>
<dbReference type="AlphaFoldDB" id="X1IM86"/>